<feature type="site" description="Important for catalytic activity, responsible for pKa modulation of the active site Glu and correct orientation of both the proton donor and substrate" evidence="6">
    <location>
        <position position="164"/>
    </location>
</feature>
<evidence type="ECO:0000313" key="9">
    <source>
        <dbReference type="EMBL" id="EDY96567.1"/>
    </source>
</evidence>
<reference evidence="9 10" key="2">
    <citation type="submission" date="2008-08" db="EMBL/GenBank/DDBJ databases">
        <authorList>
            <person name="Fulton L."/>
            <person name="Clifton S."/>
            <person name="Fulton B."/>
            <person name="Xu J."/>
            <person name="Minx P."/>
            <person name="Pepin K.H."/>
            <person name="Johnson M."/>
            <person name="Thiruvilangam P."/>
            <person name="Bhonagiri V."/>
            <person name="Nash W.E."/>
            <person name="Mardis E.R."/>
            <person name="Wilson R.K."/>
        </authorList>
    </citation>
    <scope>NUCLEOTIDE SEQUENCE [LARGE SCALE GENOMIC DNA]</scope>
    <source>
        <strain evidence="10">DSM 17135 / JCM 12973 / M2</strain>
    </source>
</reference>
<dbReference type="eggNOG" id="COG3507">
    <property type="taxonomic scope" value="Bacteria"/>
</dbReference>
<keyword evidence="5 7" id="KW-0326">Glycosidase</keyword>
<protein>
    <submittedName>
        <fullName evidence="9">Carbohydrate binding module (Family 6)</fullName>
    </submittedName>
</protein>
<proteinExistence type="inferred from homology"/>
<comment type="similarity">
    <text evidence="1 7">Belongs to the glycosyl hydrolase 43 family.</text>
</comment>
<dbReference type="SUPFAM" id="SSF49785">
    <property type="entry name" value="Galactose-binding domain-like"/>
    <property type="match status" value="1"/>
</dbReference>
<evidence type="ECO:0000259" key="8">
    <source>
        <dbReference type="SMART" id="SM00606"/>
    </source>
</evidence>
<dbReference type="PANTHER" id="PTHR43772">
    <property type="entry name" value="ENDO-1,4-BETA-XYLANASE"/>
    <property type="match status" value="1"/>
</dbReference>
<dbReference type="InterPro" id="IPR023296">
    <property type="entry name" value="Glyco_hydro_beta-prop_sf"/>
</dbReference>
<dbReference type="PANTHER" id="PTHR43772:SF2">
    <property type="entry name" value="PUTATIVE (AFU_ORTHOLOGUE AFUA_2G04480)-RELATED"/>
    <property type="match status" value="1"/>
</dbReference>
<dbReference type="SMART" id="SM00606">
    <property type="entry name" value="CBD_IV"/>
    <property type="match status" value="1"/>
</dbReference>
<keyword evidence="2" id="KW-0624">Polysaccharide degradation</keyword>
<evidence type="ECO:0000256" key="1">
    <source>
        <dbReference type="ARBA" id="ARBA00009865"/>
    </source>
</evidence>
<evidence type="ECO:0000256" key="7">
    <source>
        <dbReference type="RuleBase" id="RU361187"/>
    </source>
</evidence>
<dbReference type="SUPFAM" id="SSF75005">
    <property type="entry name" value="Arabinanase/levansucrase/invertase"/>
    <property type="match status" value="1"/>
</dbReference>
<dbReference type="InterPro" id="IPR052176">
    <property type="entry name" value="Glycosyl_Hydrlase_43_Enz"/>
</dbReference>
<dbReference type="EMBL" id="ABQC02000012">
    <property type="protein sequence ID" value="EDY96567.1"/>
    <property type="molecule type" value="Genomic_DNA"/>
</dbReference>
<keyword evidence="2" id="KW-0858">Xylan degradation</keyword>
<dbReference type="GO" id="GO:0045493">
    <property type="term" value="P:xylan catabolic process"/>
    <property type="evidence" value="ECO:0007669"/>
    <property type="project" value="UniProtKB-KW"/>
</dbReference>
<organism evidence="9 10">
    <name type="scientific">Phocaeicola plebeius (strain DSM 17135 / JCM 12973 / CCUG 54634 / M2)</name>
    <name type="common">Bacteroides plebeius</name>
    <dbReference type="NCBI Taxonomy" id="484018"/>
    <lineage>
        <taxon>Bacteria</taxon>
        <taxon>Pseudomonadati</taxon>
        <taxon>Bacteroidota</taxon>
        <taxon>Bacteroidia</taxon>
        <taxon>Bacteroidales</taxon>
        <taxon>Bacteroidaceae</taxon>
        <taxon>Phocaeicola</taxon>
    </lineage>
</organism>
<sequence>MALAGSMGAQVKKNVNTDPYPYGNPVIRHMYTADAAPHVMPDGRVWMITSVDHENGGGYSTMHCYHAFSSSDMVNWTDHGEIFHVNDIRPKDAPASDKWAVWAPDFIYKDGKYYLYIPIRIQHGAESSQEKRKVTAYLAVAESNSLTERFKVLTPQIKETRGIDPAVFRDTDGKIYLYWGSHMAAQLKDNMYEFVGKPVKLEVDTDRFMEAIWMNKHDGKYYLSYHTKYGNKIDKNHPDDPNRKPSELAYSVGDSPMGPFKYGGVMNYELGVGVKNGPNLPGYDYVPWRLTQSNHGGIVEYHGQEYLFYHTSALSSWRQDRFQGPGTWTQRSVCIDELNYRKNGSIVPVKQTIEGVAAVKINQPAVVNLSLKQASLADGESASVSNVNLGTGYYYFSAEVSGVTAPLKIEVRTGATDGKLLGTLLVKKDGYVDTSLIDANGKQTIFLKAVGGNVQISACSFFAGNVE</sequence>
<dbReference type="CDD" id="cd04084">
    <property type="entry name" value="CBM6_xylanase-like"/>
    <property type="match status" value="1"/>
</dbReference>
<reference evidence="9 10" key="1">
    <citation type="submission" date="2008-08" db="EMBL/GenBank/DDBJ databases">
        <title>Draft genome sequence of Bacteroides plebeius (DSM 17135).</title>
        <authorList>
            <person name="Sudarsanam P."/>
            <person name="Ley R."/>
            <person name="Guruge J."/>
            <person name="Turnbaugh P.J."/>
            <person name="Mahowald M."/>
            <person name="Liep D."/>
            <person name="Gordon J."/>
        </authorList>
    </citation>
    <scope>NUCLEOTIDE SEQUENCE [LARGE SCALE GENOMIC DNA]</scope>
    <source>
        <strain evidence="10">DSM 17135 / JCM 12973 / M2</strain>
    </source>
</reference>
<dbReference type="HOGENOM" id="CLU_009397_11_4_10"/>
<dbReference type="Gene3D" id="2.115.10.20">
    <property type="entry name" value="Glycosyl hydrolase domain, family 43"/>
    <property type="match status" value="1"/>
</dbReference>
<evidence type="ECO:0000256" key="6">
    <source>
        <dbReference type="PIRSR" id="PIRSR606710-2"/>
    </source>
</evidence>
<comment type="caution">
    <text evidence="9">The sequence shown here is derived from an EMBL/GenBank/DDBJ whole genome shotgun (WGS) entry which is preliminary data.</text>
</comment>
<dbReference type="AlphaFoldDB" id="B5CWC0"/>
<gene>
    <name evidence="9" type="ORF">BACPLE_01010</name>
</gene>
<evidence type="ECO:0000256" key="2">
    <source>
        <dbReference type="ARBA" id="ARBA00022651"/>
    </source>
</evidence>
<dbReference type="InterPro" id="IPR006710">
    <property type="entry name" value="Glyco_hydro_43"/>
</dbReference>
<evidence type="ECO:0000256" key="3">
    <source>
        <dbReference type="ARBA" id="ARBA00022801"/>
    </source>
</evidence>
<evidence type="ECO:0000256" key="5">
    <source>
        <dbReference type="ARBA" id="ARBA00023295"/>
    </source>
</evidence>
<dbReference type="Pfam" id="PF04616">
    <property type="entry name" value="Glyco_hydro_43"/>
    <property type="match status" value="1"/>
</dbReference>
<dbReference type="Gene3D" id="2.60.120.260">
    <property type="entry name" value="Galactose-binding domain-like"/>
    <property type="match status" value="1"/>
</dbReference>
<evidence type="ECO:0000313" key="10">
    <source>
        <dbReference type="Proteomes" id="UP000003452"/>
    </source>
</evidence>
<dbReference type="Proteomes" id="UP000003452">
    <property type="component" value="Unassembled WGS sequence"/>
</dbReference>
<feature type="domain" description="Cellulose binding type IV" evidence="8">
    <location>
        <begin position="349"/>
        <end position="463"/>
    </location>
</feature>
<dbReference type="InterPro" id="IPR008979">
    <property type="entry name" value="Galactose-bd-like_sf"/>
</dbReference>
<keyword evidence="3 7" id="KW-0378">Hydrolase</keyword>
<evidence type="ECO:0000256" key="4">
    <source>
        <dbReference type="ARBA" id="ARBA00023277"/>
    </source>
</evidence>
<dbReference type="InterPro" id="IPR006584">
    <property type="entry name" value="Cellulose-bd_IV"/>
</dbReference>
<dbReference type="GO" id="GO:0030246">
    <property type="term" value="F:carbohydrate binding"/>
    <property type="evidence" value="ECO:0007669"/>
    <property type="project" value="InterPro"/>
</dbReference>
<dbReference type="GO" id="GO:0004553">
    <property type="term" value="F:hydrolase activity, hydrolyzing O-glycosyl compounds"/>
    <property type="evidence" value="ECO:0007669"/>
    <property type="project" value="InterPro"/>
</dbReference>
<keyword evidence="4" id="KW-0119">Carbohydrate metabolism</keyword>
<accession>B5CWC0</accession>
<dbReference type="CDD" id="cd08990">
    <property type="entry name" value="GH43_AXH_like"/>
    <property type="match status" value="1"/>
</dbReference>
<name>B5CWC0_PHOPM</name>